<comment type="caution">
    <text evidence="1">The sequence shown here is derived from an EMBL/GenBank/DDBJ whole genome shotgun (WGS) entry which is preliminary data.</text>
</comment>
<reference evidence="1 2" key="1">
    <citation type="journal article" date="2016" name="Nat. Commun.">
        <title>Thousands of microbial genomes shed light on interconnected biogeochemical processes in an aquifer system.</title>
        <authorList>
            <person name="Anantharaman K."/>
            <person name="Brown C.T."/>
            <person name="Hug L.A."/>
            <person name="Sharon I."/>
            <person name="Castelle C.J."/>
            <person name="Probst A.J."/>
            <person name="Thomas B.C."/>
            <person name="Singh A."/>
            <person name="Wilkins M.J."/>
            <person name="Karaoz U."/>
            <person name="Brodie E.L."/>
            <person name="Williams K.H."/>
            <person name="Hubbard S.S."/>
            <person name="Banfield J.F."/>
        </authorList>
    </citation>
    <scope>NUCLEOTIDE SEQUENCE [LARGE SCALE GENOMIC DNA]</scope>
</reference>
<gene>
    <name evidence="1" type="ORF">A2008_04605</name>
</gene>
<name>A0A1F7WQ77_9BACT</name>
<dbReference type="Proteomes" id="UP000178735">
    <property type="component" value="Unassembled WGS sequence"/>
</dbReference>
<evidence type="ECO:0000313" key="1">
    <source>
        <dbReference type="EMBL" id="OGM04318.1"/>
    </source>
</evidence>
<proteinExistence type="predicted"/>
<organism evidence="1 2">
    <name type="scientific">Candidatus Wallbacteria bacterium GWC2_49_35</name>
    <dbReference type="NCBI Taxonomy" id="1817813"/>
    <lineage>
        <taxon>Bacteria</taxon>
        <taxon>Candidatus Walliibacteriota</taxon>
    </lineage>
</organism>
<evidence type="ECO:0000313" key="2">
    <source>
        <dbReference type="Proteomes" id="UP000178735"/>
    </source>
</evidence>
<protein>
    <submittedName>
        <fullName evidence="1">Uncharacterized protein</fullName>
    </submittedName>
</protein>
<dbReference type="AlphaFoldDB" id="A0A1F7WQ77"/>
<sequence>MPIHEDMSIITPEGHKQLKSIKKVTRLLDGNGEFQDVLATYIDDYYGYFYEFCFKAIPFTLKCTPDHLVYRIKNVDFLETRDPKDIRTNLEKPGFEKASAISIYEYMAVPFLQEIPEMLPLNLPIDKDNFWFLVGAILNRVAIDKMPKIEANRITLQLFQDEMRLIKFPDEINKIPTVNGTVLLNPNLSSYMATLIENPLVLLHLPLRYQSAIFNGFFFDPARPASTLDDRLMFVVWYIYCRMNKKLANIIYTKNKEYQLNVSSNPTPCSDTHIWIRIKDIRVSVERTRVFLFKTEQPTVVINNFIIKPQ</sequence>
<dbReference type="EMBL" id="MGFH01000146">
    <property type="protein sequence ID" value="OGM04318.1"/>
    <property type="molecule type" value="Genomic_DNA"/>
</dbReference>
<dbReference type="STRING" id="1817813.A2008_04605"/>
<accession>A0A1F7WQ77</accession>